<sequence length="71" mass="7109">MSSSSLLSANSSTMPGTWFSLSSSCAKETSKAASFRTICASSPSPSPCPSVSSSSSTRSPHLELTSASACA</sequence>
<reference evidence="2" key="2">
    <citation type="journal article" date="2015" name="Data Brief">
        <title>Shoot transcriptome of the giant reed, Arundo donax.</title>
        <authorList>
            <person name="Barrero R.A."/>
            <person name="Guerrero F.D."/>
            <person name="Moolhuijzen P."/>
            <person name="Goolsby J.A."/>
            <person name="Tidwell J."/>
            <person name="Bellgard S.E."/>
            <person name="Bellgard M.I."/>
        </authorList>
    </citation>
    <scope>NUCLEOTIDE SEQUENCE</scope>
    <source>
        <tissue evidence="2">Shoot tissue taken approximately 20 cm above the soil surface</tissue>
    </source>
</reference>
<evidence type="ECO:0000256" key="1">
    <source>
        <dbReference type="SAM" id="MobiDB-lite"/>
    </source>
</evidence>
<dbReference type="EMBL" id="GBRH01213560">
    <property type="protein sequence ID" value="JAD84335.1"/>
    <property type="molecule type" value="Transcribed_RNA"/>
</dbReference>
<dbReference type="AlphaFoldDB" id="A0A0A9DFC2"/>
<proteinExistence type="predicted"/>
<name>A0A0A9DFC2_ARUDO</name>
<feature type="region of interest" description="Disordered" evidence="1">
    <location>
        <begin position="38"/>
        <end position="71"/>
    </location>
</feature>
<reference evidence="2" key="1">
    <citation type="submission" date="2014-09" db="EMBL/GenBank/DDBJ databases">
        <authorList>
            <person name="Magalhaes I.L.F."/>
            <person name="Oliveira U."/>
            <person name="Santos F.R."/>
            <person name="Vidigal T.H.D.A."/>
            <person name="Brescovit A.D."/>
            <person name="Santos A.J."/>
        </authorList>
    </citation>
    <scope>NUCLEOTIDE SEQUENCE</scope>
    <source>
        <tissue evidence="2">Shoot tissue taken approximately 20 cm above the soil surface</tissue>
    </source>
</reference>
<organism evidence="2">
    <name type="scientific">Arundo donax</name>
    <name type="common">Giant reed</name>
    <name type="synonym">Donax arundinaceus</name>
    <dbReference type="NCBI Taxonomy" id="35708"/>
    <lineage>
        <taxon>Eukaryota</taxon>
        <taxon>Viridiplantae</taxon>
        <taxon>Streptophyta</taxon>
        <taxon>Embryophyta</taxon>
        <taxon>Tracheophyta</taxon>
        <taxon>Spermatophyta</taxon>
        <taxon>Magnoliopsida</taxon>
        <taxon>Liliopsida</taxon>
        <taxon>Poales</taxon>
        <taxon>Poaceae</taxon>
        <taxon>PACMAD clade</taxon>
        <taxon>Arundinoideae</taxon>
        <taxon>Arundineae</taxon>
        <taxon>Arundo</taxon>
    </lineage>
</organism>
<protein>
    <submittedName>
        <fullName evidence="2">Uncharacterized protein</fullName>
    </submittedName>
</protein>
<accession>A0A0A9DFC2</accession>
<evidence type="ECO:0000313" key="2">
    <source>
        <dbReference type="EMBL" id="JAD84335.1"/>
    </source>
</evidence>
<feature type="compositionally biased region" description="Low complexity" evidence="1">
    <location>
        <begin position="49"/>
        <end position="59"/>
    </location>
</feature>